<dbReference type="AlphaFoldDB" id="A0A1C3REM0"/>
<dbReference type="OrthoDB" id="9794124at2"/>
<dbReference type="Proteomes" id="UP000231658">
    <property type="component" value="Unassembled WGS sequence"/>
</dbReference>
<dbReference type="GO" id="GO:0016758">
    <property type="term" value="F:hexosyltransferase activity"/>
    <property type="evidence" value="ECO:0007669"/>
    <property type="project" value="UniProtKB-ARBA"/>
</dbReference>
<dbReference type="InterPro" id="IPR029044">
    <property type="entry name" value="Nucleotide-diphossugar_trans"/>
</dbReference>
<dbReference type="PANTHER" id="PTHR22916">
    <property type="entry name" value="GLYCOSYLTRANSFERASE"/>
    <property type="match status" value="1"/>
</dbReference>
<evidence type="ECO:0000313" key="3">
    <source>
        <dbReference type="Proteomes" id="UP000231658"/>
    </source>
</evidence>
<dbReference type="InterPro" id="IPR001173">
    <property type="entry name" value="Glyco_trans_2-like"/>
</dbReference>
<evidence type="ECO:0000313" key="2">
    <source>
        <dbReference type="EMBL" id="SCA55674.1"/>
    </source>
</evidence>
<evidence type="ECO:0000259" key="1">
    <source>
        <dbReference type="Pfam" id="PF00535"/>
    </source>
</evidence>
<protein>
    <recommendedName>
        <fullName evidence="1">Glycosyltransferase 2-like domain-containing protein</fullName>
    </recommendedName>
</protein>
<keyword evidence="3" id="KW-1185">Reference proteome</keyword>
<dbReference type="PANTHER" id="PTHR22916:SF3">
    <property type="entry name" value="UDP-GLCNAC:BETAGAL BETA-1,3-N-ACETYLGLUCOSAMINYLTRANSFERASE-LIKE PROTEIN 1"/>
    <property type="match status" value="1"/>
</dbReference>
<dbReference type="RefSeq" id="WP_069186385.1">
    <property type="nucleotide sequence ID" value="NZ_FLYE01000003.1"/>
</dbReference>
<dbReference type="SUPFAM" id="SSF53448">
    <property type="entry name" value="Nucleotide-diphospho-sugar transferases"/>
    <property type="match status" value="1"/>
</dbReference>
<sequence length="307" mass="35067">MIDISYVITVYNKAPYMEPMLNGLERQSGDFSREYIFVDDGSTDNSVEMIRERTKGWDNVRIITRENGGISVATNTGGFAASGEFIKIVDADDVLTSYASRRMLEMMREHKLDHLSAKWVLSDDVEAEALKQEDESGSVHIINDPLREFIKRGMAGSTSTMVRTSMFKEMGGADPEVFVQDVSIPLRVAGRGRMGSTDLLAVIGPRDVDGRMMGAHPTMVYTMSANMYHFLRDNPDVPTQLQRLAFKRCAGRAWKWAKREQKKSMFSKDFYLYLMAQLPIWYKTANWIKETLHTWDNEEIRHPPKRG</sequence>
<gene>
    <name evidence="2" type="ORF">MTBPR1_110113</name>
</gene>
<dbReference type="Pfam" id="PF00535">
    <property type="entry name" value="Glycos_transf_2"/>
    <property type="match status" value="1"/>
</dbReference>
<dbReference type="STRING" id="1867952.MTBPR1_110113"/>
<dbReference type="Gene3D" id="3.90.550.10">
    <property type="entry name" value="Spore Coat Polysaccharide Biosynthesis Protein SpsA, Chain A"/>
    <property type="match status" value="1"/>
</dbReference>
<accession>A0A1C3REM0</accession>
<dbReference type="CDD" id="cd00761">
    <property type="entry name" value="Glyco_tranf_GTA_type"/>
    <property type="match status" value="1"/>
</dbReference>
<name>A0A1C3REM0_9PROT</name>
<feature type="domain" description="Glycosyltransferase 2-like" evidence="1">
    <location>
        <begin position="5"/>
        <end position="169"/>
    </location>
</feature>
<proteinExistence type="predicted"/>
<reference evidence="2 3" key="1">
    <citation type="submission" date="2016-07" db="EMBL/GenBank/DDBJ databases">
        <authorList>
            <person name="Lefevre C.T."/>
        </authorList>
    </citation>
    <scope>NUCLEOTIDE SEQUENCE [LARGE SCALE GENOMIC DNA]</scope>
    <source>
        <strain evidence="2">PR1</strain>
    </source>
</reference>
<dbReference type="EMBL" id="FLYE01000003">
    <property type="protein sequence ID" value="SCA55674.1"/>
    <property type="molecule type" value="Genomic_DNA"/>
</dbReference>
<organism evidence="2 3">
    <name type="scientific">Candidatus Terasakiella magnetica</name>
    <dbReference type="NCBI Taxonomy" id="1867952"/>
    <lineage>
        <taxon>Bacteria</taxon>
        <taxon>Pseudomonadati</taxon>
        <taxon>Pseudomonadota</taxon>
        <taxon>Alphaproteobacteria</taxon>
        <taxon>Rhodospirillales</taxon>
        <taxon>Terasakiellaceae</taxon>
        <taxon>Terasakiella</taxon>
    </lineage>
</organism>